<dbReference type="Pfam" id="PF01609">
    <property type="entry name" value="DDE_Tnp_1"/>
    <property type="match status" value="1"/>
</dbReference>
<keyword evidence="1" id="KW-0812">Transmembrane</keyword>
<dbReference type="PANTHER" id="PTHR30298">
    <property type="entry name" value="H REPEAT-ASSOCIATED PREDICTED TRANSPOSASE"/>
    <property type="match status" value="1"/>
</dbReference>
<evidence type="ECO:0000256" key="1">
    <source>
        <dbReference type="SAM" id="Phobius"/>
    </source>
</evidence>
<dbReference type="RefSeq" id="WP_073075379.1">
    <property type="nucleotide sequence ID" value="NZ_MPPI01000105.1"/>
</dbReference>
<evidence type="ECO:0000259" key="3">
    <source>
        <dbReference type="Pfam" id="PF13808"/>
    </source>
</evidence>
<sequence>MKLKSKGKLCEHFGEIEDPRIERSKRHKLIDILTIAILAVICGADSWVGMESFGQAKVKWLKRILELPNGIPSHDTFARVFARLNPEQFQACFLKWVRSLVRLSDEEVVAIDGKTLRQSYDSVDDKAAIHMVSAWATANRLVLGQRKVDAKSNEITAIPQLIKLLELEGCIVTIDAMGCQKQIAKQIVAREADYVLALKDNQGNLFADVQQIFDHAQACNFVGIEHTFDQTTEKGHGRVEIRRCWTMEQVEFLVDANKWEKFTSIGMIQAERRTQGKIERETRYYISSLSSDAARLSRAVRSHWLVENALHWVLDLAFLEDTCRVRKDFAPENLAVVRHIALNLLAQETSLKLGIKNKRLRAGWDENYLLKILTE</sequence>
<keyword evidence="5" id="KW-1185">Reference proteome</keyword>
<organism evidence="4 5">
    <name type="scientific">Phormidesmis priestleyi ULC007</name>
    <dbReference type="NCBI Taxonomy" id="1920490"/>
    <lineage>
        <taxon>Bacteria</taxon>
        <taxon>Bacillati</taxon>
        <taxon>Cyanobacteriota</taxon>
        <taxon>Cyanophyceae</taxon>
        <taxon>Leptolyngbyales</taxon>
        <taxon>Leptolyngbyaceae</taxon>
        <taxon>Phormidesmis</taxon>
    </lineage>
</organism>
<feature type="transmembrane region" description="Helical" evidence="1">
    <location>
        <begin position="29"/>
        <end position="50"/>
    </location>
</feature>
<protein>
    <submittedName>
        <fullName evidence="4">ISAs1 family transposase</fullName>
    </submittedName>
</protein>
<dbReference type="OrthoDB" id="582614at2"/>
<keyword evidence="1" id="KW-1133">Transmembrane helix</keyword>
<dbReference type="InterPro" id="IPR047647">
    <property type="entry name" value="ISAs1_transpos"/>
</dbReference>
<dbReference type="PANTHER" id="PTHR30298:SF0">
    <property type="entry name" value="PROTEIN YBFL-RELATED"/>
    <property type="match status" value="1"/>
</dbReference>
<dbReference type="InterPro" id="IPR032806">
    <property type="entry name" value="YbfD_N"/>
</dbReference>
<evidence type="ECO:0000313" key="4">
    <source>
        <dbReference type="EMBL" id="PSB13800.1"/>
    </source>
</evidence>
<evidence type="ECO:0000313" key="5">
    <source>
        <dbReference type="Proteomes" id="UP000238634"/>
    </source>
</evidence>
<dbReference type="STRING" id="1920490.GCA_001895925_00222"/>
<dbReference type="NCBIfam" id="NF033564">
    <property type="entry name" value="transpos_ISAs1"/>
    <property type="match status" value="1"/>
</dbReference>
<dbReference type="InterPro" id="IPR051698">
    <property type="entry name" value="Transposase_11-like"/>
</dbReference>
<evidence type="ECO:0000259" key="2">
    <source>
        <dbReference type="Pfam" id="PF01609"/>
    </source>
</evidence>
<reference evidence="4 5" key="1">
    <citation type="submission" date="2018-02" db="EMBL/GenBank/DDBJ databases">
        <authorList>
            <person name="Cohen D.B."/>
            <person name="Kent A.D."/>
        </authorList>
    </citation>
    <scope>NUCLEOTIDE SEQUENCE [LARGE SCALE GENOMIC DNA]</scope>
    <source>
        <strain evidence="4 5">ULC007</strain>
    </source>
</reference>
<keyword evidence="1" id="KW-0472">Membrane</keyword>
<feature type="domain" description="H repeat-associated protein N-terminal" evidence="3">
    <location>
        <begin position="11"/>
        <end position="97"/>
    </location>
</feature>
<dbReference type="GO" id="GO:0006313">
    <property type="term" value="P:DNA transposition"/>
    <property type="evidence" value="ECO:0007669"/>
    <property type="project" value="InterPro"/>
</dbReference>
<comment type="caution">
    <text evidence="4">The sequence shown here is derived from an EMBL/GenBank/DDBJ whole genome shotgun (WGS) entry which is preliminary data.</text>
</comment>
<dbReference type="Pfam" id="PF13808">
    <property type="entry name" value="DDE_Tnp_1_assoc"/>
    <property type="match status" value="1"/>
</dbReference>
<dbReference type="Proteomes" id="UP000238634">
    <property type="component" value="Unassembled WGS sequence"/>
</dbReference>
<proteinExistence type="predicted"/>
<dbReference type="InterPro" id="IPR002559">
    <property type="entry name" value="Transposase_11"/>
</dbReference>
<gene>
    <name evidence="4" type="ORF">C7B65_26895</name>
</gene>
<dbReference type="GO" id="GO:0003677">
    <property type="term" value="F:DNA binding"/>
    <property type="evidence" value="ECO:0007669"/>
    <property type="project" value="InterPro"/>
</dbReference>
<accession>A0A2T1CZZ5</accession>
<dbReference type="AlphaFoldDB" id="A0A2T1CZZ5"/>
<name>A0A2T1CZZ5_9CYAN</name>
<dbReference type="EMBL" id="PVWG01000119">
    <property type="protein sequence ID" value="PSB13800.1"/>
    <property type="molecule type" value="Genomic_DNA"/>
</dbReference>
<feature type="domain" description="Transposase IS4-like" evidence="2">
    <location>
        <begin position="104"/>
        <end position="344"/>
    </location>
</feature>
<dbReference type="GO" id="GO:0004803">
    <property type="term" value="F:transposase activity"/>
    <property type="evidence" value="ECO:0007669"/>
    <property type="project" value="InterPro"/>
</dbReference>
<reference evidence="4 5" key="2">
    <citation type="submission" date="2018-03" db="EMBL/GenBank/DDBJ databases">
        <title>The ancient ancestry and fast evolution of plastids.</title>
        <authorList>
            <person name="Moore K.R."/>
            <person name="Magnabosco C."/>
            <person name="Momper L."/>
            <person name="Gold D.A."/>
            <person name="Bosak T."/>
            <person name="Fournier G.P."/>
        </authorList>
    </citation>
    <scope>NUCLEOTIDE SEQUENCE [LARGE SCALE GENOMIC DNA]</scope>
    <source>
        <strain evidence="4 5">ULC007</strain>
    </source>
</reference>